<evidence type="ECO:0000256" key="1">
    <source>
        <dbReference type="ARBA" id="ARBA00006315"/>
    </source>
</evidence>
<dbReference type="KEGG" id="alp:LPB137_03550"/>
<accession>A0A1P8KK84</accession>
<evidence type="ECO:0000313" key="3">
    <source>
        <dbReference type="Proteomes" id="UP000186074"/>
    </source>
</evidence>
<dbReference type="EMBL" id="CP019070">
    <property type="protein sequence ID" value="APW64972.1"/>
    <property type="molecule type" value="Genomic_DNA"/>
</dbReference>
<dbReference type="InterPro" id="IPR002737">
    <property type="entry name" value="MEMO1_fam"/>
</dbReference>
<comment type="similarity">
    <text evidence="1">Belongs to the MEMO1 family.</text>
</comment>
<dbReference type="PANTHER" id="PTHR11060:SF0">
    <property type="entry name" value="PROTEIN MEMO1"/>
    <property type="match status" value="1"/>
</dbReference>
<evidence type="ECO:0000313" key="2">
    <source>
        <dbReference type="EMBL" id="APW64972.1"/>
    </source>
</evidence>
<dbReference type="NCBIfam" id="TIGR04336">
    <property type="entry name" value="AmmeMemoSam_B"/>
    <property type="match status" value="1"/>
</dbReference>
<dbReference type="CDD" id="cd07361">
    <property type="entry name" value="MEMO_like"/>
    <property type="match status" value="1"/>
</dbReference>
<dbReference type="STRING" id="1850254.LPB137_03550"/>
<dbReference type="Proteomes" id="UP000186074">
    <property type="component" value="Chromosome"/>
</dbReference>
<keyword evidence="3" id="KW-1185">Reference proteome</keyword>
<name>A0A1P8KK84_9BACT</name>
<reference evidence="2 3" key="1">
    <citation type="submission" date="2017-01" db="EMBL/GenBank/DDBJ databases">
        <title>Genome sequencing of Arcobacter sp. LPB0137.</title>
        <authorList>
            <person name="Lee G.-W."/>
            <person name="Yi H."/>
        </authorList>
    </citation>
    <scope>NUCLEOTIDE SEQUENCE [LARGE SCALE GENOMIC DNA]</scope>
    <source>
        <strain evidence="2 3">LPB0137</strain>
    </source>
</reference>
<proteinExistence type="inferred from homology"/>
<dbReference type="AlphaFoldDB" id="A0A1P8KK84"/>
<protein>
    <submittedName>
        <fullName evidence="2">AmmeMemoRadiSam system protein B</fullName>
    </submittedName>
</protein>
<dbReference type="Pfam" id="PF01875">
    <property type="entry name" value="Memo"/>
    <property type="match status" value="1"/>
</dbReference>
<dbReference type="RefSeq" id="WP_076084443.1">
    <property type="nucleotide sequence ID" value="NZ_CP019070.1"/>
</dbReference>
<dbReference type="OrthoDB" id="9785549at2"/>
<sequence length="263" mass="29450">MSIRKTVVSGSFYPNDKDELEKLIKSFSNNINKNEDNGFKHINAIVNPHAGYIYSGKLCNLSFNTASKQNPKRIIVIGPSHNTYFEGSSICLDNFYETPLGNIEIDLEYSKALMQRYDFLTTNEECAFEHSSETQAPFIKYYFPNAKIIEIVYGNQDSNTLSLLLDELIKDENNLLVISTDLSHFHPLQIAKKIDENCISAINEKDLSKLENCEACGKTGIKALLESSSKNSLNTKVLDYSTSCDVNNDKTRVVGYLSAIVGS</sequence>
<organism evidence="2 3">
    <name type="scientific">Poseidonibacter parvus</name>
    <dbReference type="NCBI Taxonomy" id="1850254"/>
    <lineage>
        <taxon>Bacteria</taxon>
        <taxon>Pseudomonadati</taxon>
        <taxon>Campylobacterota</taxon>
        <taxon>Epsilonproteobacteria</taxon>
        <taxon>Campylobacterales</taxon>
        <taxon>Arcobacteraceae</taxon>
        <taxon>Poseidonibacter</taxon>
    </lineage>
</organism>
<dbReference type="Gene3D" id="3.40.830.10">
    <property type="entry name" value="LigB-like"/>
    <property type="match status" value="1"/>
</dbReference>
<dbReference type="PANTHER" id="PTHR11060">
    <property type="entry name" value="PROTEIN MEMO1"/>
    <property type="match status" value="1"/>
</dbReference>
<gene>
    <name evidence="2" type="ORF">LPB137_03550</name>
</gene>